<keyword evidence="3" id="KW-1003">Cell membrane</keyword>
<evidence type="ECO:0000256" key="7">
    <source>
        <dbReference type="ARBA" id="ARBA00023121"/>
    </source>
</evidence>
<feature type="compositionally biased region" description="Basic residues" evidence="11">
    <location>
        <begin position="483"/>
        <end position="519"/>
    </location>
</feature>
<evidence type="ECO:0000256" key="6">
    <source>
        <dbReference type="ARBA" id="ARBA00022989"/>
    </source>
</evidence>
<protein>
    <submittedName>
        <fullName evidence="13">HAP2/GCS1 like protein</fullName>
    </submittedName>
</protein>
<feature type="compositionally biased region" description="Polar residues" evidence="11">
    <location>
        <begin position="812"/>
        <end position="821"/>
    </location>
</feature>
<keyword evidence="6" id="KW-1133">Transmembrane helix</keyword>
<feature type="domain" description="Generative cell specific-1/HAP2" evidence="12">
    <location>
        <begin position="2"/>
        <end position="435"/>
    </location>
</feature>
<evidence type="ECO:0000256" key="3">
    <source>
        <dbReference type="ARBA" id="ARBA00022475"/>
    </source>
</evidence>
<sequence length="1001" mass="111052">MFNSRVYEEVITSNYLTSPCVDSGSEPTCGYSYDSDMNAIDGSEGMCCNCQAYTYDTELRSGITCGLTTLKDFAHCLRMSELWYAGFLIGNEDIYYSITCSITTGSGTTAETQTFTLDPSLTQLTSADSNVFLKIVGDFEATALKKSPVNKYLLAPMFPSDDDLVALGKDAWLIISDQNISLDGSLCNRVGTSFTAFNTQTCSNSSAGDCLANQASDLYDSDLDRIDNSEQPLYLVDIYGDGCTVETEQDTEGSIAYTLTYDVPGEQTTMMLIELAADSISFVTNEASDASISDAYVEEYEALAEEGKMIVVVKNEDSLLNADFSLSVTECSEEIMTVPSQTVGIEAQQEVQRSFSISSTSPLSEEMECTVYLRSSSSSSKLYDTKVVTFTPKATDTSDGIIDQPGYESSEWYGRLPGYCVSSCGLFNVKCLWILRCYTTFLYEIGAIIVAIFIFRWICTGKSGIFCCFWACDASASEKSKKRRKKSKYSHSRSKYSSRNKKNKHSTNKKGRKNQKHLSSKYDIDRSFRKMHGKSSRTPSPRRARPKKYIPPPREEYEYEYEYAFVEYSSLEQEDIDSTIVSMPSLSRECDYEYSYESSFPEKDIEIQKKKKKPSARSQPQKKVPHLYENSDDESSVVIMGFDSFKESKSPKSPKKKKGKNKKKPLPSPPKKQQKVTQQPKGKETPNSMIYSTQIASCHFKHSSTSSISPPKSRSLPRILDASHISIRSSNSGGFEHSFATENESITPIKCSLPASPPKPGILSSFVSGAVSLITSTGDGSHGTLRPSEDSSDLGSSFAPSMSRSARDQYPYKSSQRGSSESIIQWPKRSLISSSSRKTRVFITIPGKKLARMIGIPRKGERLFPEFVSIQGYLWKKSEVQTPSSKTTLPASPEGEPKRTLWTSITELVKSRDSDDGLEDKDSDLDRSQTTKAQGEFVFVPFPSSAEIWTSIGKKKPQSFCLFKGSILKPFTRRELSTSAVLQCVSPQARGNIINRLVISG</sequence>
<evidence type="ECO:0000256" key="8">
    <source>
        <dbReference type="ARBA" id="ARBA00023136"/>
    </source>
</evidence>
<evidence type="ECO:0000256" key="11">
    <source>
        <dbReference type="SAM" id="MobiDB-lite"/>
    </source>
</evidence>
<accession>A0ABQ5K1C4</accession>
<keyword evidence="10" id="KW-0278">Fertilization</keyword>
<dbReference type="PANTHER" id="PTHR31764">
    <property type="entry name" value="PROTEIN HAPLESS 2"/>
    <property type="match status" value="1"/>
</dbReference>
<comment type="similarity">
    <text evidence="2">Belongs to the HAP2/GCS1 family.</text>
</comment>
<dbReference type="InterPro" id="IPR040326">
    <property type="entry name" value="HAP2/GCS1"/>
</dbReference>
<evidence type="ECO:0000259" key="12">
    <source>
        <dbReference type="Pfam" id="PF10699"/>
    </source>
</evidence>
<organism evidence="13 14">
    <name type="scientific">Aduncisulcus paluster</name>
    <dbReference type="NCBI Taxonomy" id="2918883"/>
    <lineage>
        <taxon>Eukaryota</taxon>
        <taxon>Metamonada</taxon>
        <taxon>Carpediemonas-like organisms</taxon>
        <taxon>Aduncisulcus</taxon>
    </lineage>
</organism>
<feature type="region of interest" description="Disordered" evidence="11">
    <location>
        <begin position="605"/>
        <end position="687"/>
    </location>
</feature>
<feature type="compositionally biased region" description="Basic residues" evidence="11">
    <location>
        <begin position="652"/>
        <end position="665"/>
    </location>
</feature>
<keyword evidence="7" id="KW-0446">Lipid-binding</keyword>
<proteinExistence type="inferred from homology"/>
<dbReference type="Proteomes" id="UP001057375">
    <property type="component" value="Unassembled WGS sequence"/>
</dbReference>
<keyword evidence="4" id="KW-0812">Transmembrane</keyword>
<comment type="subcellular location">
    <subcellularLocation>
        <location evidence="1">Cell membrane</location>
        <topology evidence="1">Single-pass type I membrane protein</topology>
    </subcellularLocation>
</comment>
<keyword evidence="14" id="KW-1185">Reference proteome</keyword>
<name>A0ABQ5K1C4_9EUKA</name>
<feature type="compositionally biased region" description="Basic residues" evidence="11">
    <location>
        <begin position="529"/>
        <end position="548"/>
    </location>
</feature>
<reference evidence="13" key="1">
    <citation type="submission" date="2022-03" db="EMBL/GenBank/DDBJ databases">
        <title>Draft genome sequence of Aduncisulcus paluster, a free-living microaerophilic Fornicata.</title>
        <authorList>
            <person name="Yuyama I."/>
            <person name="Kume K."/>
            <person name="Tamura T."/>
            <person name="Inagaki Y."/>
            <person name="Hashimoto T."/>
        </authorList>
    </citation>
    <scope>NUCLEOTIDE SEQUENCE</scope>
    <source>
        <strain evidence="13">NY0171</strain>
    </source>
</reference>
<keyword evidence="5" id="KW-0732">Signal</keyword>
<comment type="caution">
    <text evidence="13">The sequence shown here is derived from an EMBL/GenBank/DDBJ whole genome shotgun (WGS) entry which is preliminary data.</text>
</comment>
<evidence type="ECO:0000313" key="13">
    <source>
        <dbReference type="EMBL" id="GKT25261.1"/>
    </source>
</evidence>
<evidence type="ECO:0000256" key="4">
    <source>
        <dbReference type="ARBA" id="ARBA00022692"/>
    </source>
</evidence>
<feature type="compositionally biased region" description="Polar residues" evidence="11">
    <location>
        <begin position="793"/>
        <end position="804"/>
    </location>
</feature>
<dbReference type="PANTHER" id="PTHR31764:SF0">
    <property type="entry name" value="GENERATIVE CELL SPECIFIC-1_HAP2 DOMAIN-CONTAINING PROTEIN"/>
    <property type="match status" value="1"/>
</dbReference>
<keyword evidence="9" id="KW-1015">Disulfide bond</keyword>
<evidence type="ECO:0000256" key="9">
    <source>
        <dbReference type="ARBA" id="ARBA00023157"/>
    </source>
</evidence>
<evidence type="ECO:0000256" key="5">
    <source>
        <dbReference type="ARBA" id="ARBA00022729"/>
    </source>
</evidence>
<evidence type="ECO:0000256" key="1">
    <source>
        <dbReference type="ARBA" id="ARBA00004251"/>
    </source>
</evidence>
<gene>
    <name evidence="13" type="ORF">ADUPG1_012984</name>
</gene>
<keyword evidence="8" id="KW-0472">Membrane</keyword>
<dbReference type="EMBL" id="BQXS01012576">
    <property type="protein sequence ID" value="GKT25261.1"/>
    <property type="molecule type" value="Genomic_DNA"/>
</dbReference>
<feature type="region of interest" description="Disordered" evidence="11">
    <location>
        <begin position="483"/>
        <end position="551"/>
    </location>
</feature>
<dbReference type="InterPro" id="IPR018928">
    <property type="entry name" value="HAP2/GCS1_dom"/>
</dbReference>
<feature type="region of interest" description="Disordered" evidence="11">
    <location>
        <begin position="777"/>
        <end position="821"/>
    </location>
</feature>
<dbReference type="Pfam" id="PF10699">
    <property type="entry name" value="HAP2-GCS1"/>
    <property type="match status" value="1"/>
</dbReference>
<evidence type="ECO:0000256" key="2">
    <source>
        <dbReference type="ARBA" id="ARBA00010929"/>
    </source>
</evidence>
<evidence type="ECO:0000256" key="10">
    <source>
        <dbReference type="ARBA" id="ARBA00023279"/>
    </source>
</evidence>
<evidence type="ECO:0000313" key="14">
    <source>
        <dbReference type="Proteomes" id="UP001057375"/>
    </source>
</evidence>